<evidence type="ECO:0000313" key="5">
    <source>
        <dbReference type="Proteomes" id="UP000439994"/>
    </source>
</evidence>
<dbReference type="InterPro" id="IPR007349">
    <property type="entry name" value="DUF418"/>
</dbReference>
<proteinExistence type="predicted"/>
<feature type="transmembrane region" description="Helical" evidence="2">
    <location>
        <begin position="484"/>
        <end position="505"/>
    </location>
</feature>
<evidence type="ECO:0000256" key="1">
    <source>
        <dbReference type="SAM" id="MobiDB-lite"/>
    </source>
</evidence>
<keyword evidence="2" id="KW-1133">Transmembrane helix</keyword>
<accession>A0A6N8F6Z4</accession>
<gene>
    <name evidence="4" type="ORF">GNP35_07615</name>
</gene>
<dbReference type="Proteomes" id="UP000439994">
    <property type="component" value="Unassembled WGS sequence"/>
</dbReference>
<evidence type="ECO:0000259" key="3">
    <source>
        <dbReference type="Pfam" id="PF04235"/>
    </source>
</evidence>
<dbReference type="EMBL" id="WOCD01000003">
    <property type="protein sequence ID" value="MUH72356.1"/>
    <property type="molecule type" value="Genomic_DNA"/>
</dbReference>
<feature type="transmembrane region" description="Helical" evidence="2">
    <location>
        <begin position="87"/>
        <end position="104"/>
    </location>
</feature>
<evidence type="ECO:0000313" key="4">
    <source>
        <dbReference type="EMBL" id="MUH72356.1"/>
    </source>
</evidence>
<organism evidence="4 5">
    <name type="scientific">Psychrosphaera haliotis</name>
    <dbReference type="NCBI Taxonomy" id="555083"/>
    <lineage>
        <taxon>Bacteria</taxon>
        <taxon>Pseudomonadati</taxon>
        <taxon>Pseudomonadota</taxon>
        <taxon>Gammaproteobacteria</taxon>
        <taxon>Alteromonadales</taxon>
        <taxon>Pseudoalteromonadaceae</taxon>
        <taxon>Psychrosphaera</taxon>
    </lineage>
</organism>
<comment type="caution">
    <text evidence="4">The sequence shown here is derived from an EMBL/GenBank/DDBJ whole genome shotgun (WGS) entry which is preliminary data.</text>
</comment>
<dbReference type="AlphaFoldDB" id="A0A6N8F6Z4"/>
<evidence type="ECO:0000256" key="2">
    <source>
        <dbReference type="SAM" id="Phobius"/>
    </source>
</evidence>
<keyword evidence="2" id="KW-0472">Membrane</keyword>
<dbReference type="PANTHER" id="PTHR30590">
    <property type="entry name" value="INNER MEMBRANE PROTEIN"/>
    <property type="match status" value="1"/>
</dbReference>
<feature type="transmembrane region" description="Helical" evidence="2">
    <location>
        <begin position="141"/>
        <end position="159"/>
    </location>
</feature>
<name>A0A6N8F6Z4_9GAMM</name>
<feature type="transmembrane region" description="Helical" evidence="2">
    <location>
        <begin position="37"/>
        <end position="54"/>
    </location>
</feature>
<feature type="domain" description="DUF418" evidence="3">
    <location>
        <begin position="360"/>
        <end position="521"/>
    </location>
</feature>
<dbReference type="RefSeq" id="WP_155695543.1">
    <property type="nucleotide sequence ID" value="NZ_WOCD01000003.1"/>
</dbReference>
<dbReference type="PANTHER" id="PTHR30590:SF2">
    <property type="entry name" value="INNER MEMBRANE PROTEIN"/>
    <property type="match status" value="1"/>
</dbReference>
<feature type="region of interest" description="Disordered" evidence="1">
    <location>
        <begin position="1"/>
        <end position="20"/>
    </location>
</feature>
<dbReference type="InterPro" id="IPR052529">
    <property type="entry name" value="Bact_Transport_Assoc"/>
</dbReference>
<keyword evidence="5" id="KW-1185">Reference proteome</keyword>
<feature type="transmembrane region" description="Helical" evidence="2">
    <location>
        <begin position="116"/>
        <end position="135"/>
    </location>
</feature>
<protein>
    <submittedName>
        <fullName evidence="4">DUF418 domain-containing protein</fullName>
    </submittedName>
</protein>
<keyword evidence="2" id="KW-0812">Transmembrane</keyword>
<dbReference type="Pfam" id="PF04235">
    <property type="entry name" value="DUF418"/>
    <property type="match status" value="1"/>
</dbReference>
<feature type="transmembrane region" description="Helical" evidence="2">
    <location>
        <begin position="171"/>
        <end position="196"/>
    </location>
</feature>
<feature type="transmembrane region" description="Helical" evidence="2">
    <location>
        <begin position="414"/>
        <end position="432"/>
    </location>
</feature>
<feature type="transmembrane region" description="Helical" evidence="2">
    <location>
        <begin position="371"/>
        <end position="394"/>
    </location>
</feature>
<sequence length="529" mass="59967">MESQNTSPSKNPTDTSTSEISELAPIKTSQRITVMDLLRGFALIGILLMNIEWFNRPISELLSFDFTETGSNFASSWLVMVFVQGKFYKLFALLFGMGFAVMLLRAEEVGRPFKAWFSRRMLVLYIIGLAHMAFFWGGDILHDYAVAGMMLLGVVLLMRTKRLAKRNRPAVFAKIGFFMMIFPLSISILVGTIFGATSDQNDLKEMWVEEVQVAEVTNRMLELAKADGSFELSKQQYEELNKFDEEMVAVDEGEVTNSDAVNNIESDLMLDSEVQTQESDIEVNDSIELTTDEKALNKFEGKQKQAYRYEREKEALKSESYWEVTKYRWEYAVKNLPNSLFFGLGIVLPLFLVGYWLVASGRMRNIDEHHAFFKVMAVGGMSLGIVLSVGPAMILMHPAGQDSMVINSVANSMFYIGQLVLCAGYLGTFALLSLKPRFQTWFGWLSPLGKMALTNYIMHSVILSTIFYGYGFNQFGEIPRSEQMLMVVAIIAAQAIVSSLWLKVFNYGPLEWLWRCATYMKLQPLRKTA</sequence>
<reference evidence="4 5" key="1">
    <citation type="submission" date="2019-11" db="EMBL/GenBank/DDBJ databases">
        <title>P. haliotis isolates from Z. marina roots.</title>
        <authorList>
            <person name="Cohen M."/>
            <person name="Jospin G."/>
            <person name="Eisen J.A."/>
            <person name="Coil D.A."/>
        </authorList>
    </citation>
    <scope>NUCLEOTIDE SEQUENCE [LARGE SCALE GENOMIC DNA]</scope>
    <source>
        <strain evidence="4 5">UCD-MCMsp1aY</strain>
    </source>
</reference>
<dbReference type="OrthoDB" id="9807744at2"/>
<feature type="transmembrane region" description="Helical" evidence="2">
    <location>
        <begin position="340"/>
        <end position="359"/>
    </location>
</feature>